<evidence type="ECO:0000259" key="1">
    <source>
        <dbReference type="Pfam" id="PF25355"/>
    </source>
</evidence>
<sequence>MGTLIYAGTGRFDVDDRTLAHIKIAITTKLRRQESFLLNWTIPADQGSGRVSVWLSPAIPLQFIFSAPKPPELNRQWLEALERSSHGIRGMVLLHENEVEEYLHAAGAAVAP</sequence>
<reference evidence="2 3" key="1">
    <citation type="submission" date="2018-09" db="EMBL/GenBank/DDBJ databases">
        <title>Genome sequencing of strain 2DFW10M-5.</title>
        <authorList>
            <person name="Heo J."/>
            <person name="Kim S.-J."/>
            <person name="Kwon S.-W."/>
        </authorList>
    </citation>
    <scope>NUCLEOTIDE SEQUENCE [LARGE SCALE GENOMIC DNA]</scope>
    <source>
        <strain evidence="2 3">2DFW10M-5</strain>
    </source>
</reference>
<dbReference type="OrthoDB" id="5123855at2"/>
<protein>
    <recommendedName>
        <fullName evidence="1">DUF7882 domain-containing protein</fullName>
    </recommendedName>
</protein>
<dbReference type="RefSeq" id="WP_120790954.1">
    <property type="nucleotide sequence ID" value="NZ_CP032624.1"/>
</dbReference>
<dbReference type="AlphaFoldDB" id="A0A387BWD4"/>
<dbReference type="Pfam" id="PF25355">
    <property type="entry name" value="DUF7882"/>
    <property type="match status" value="1"/>
</dbReference>
<dbReference type="InterPro" id="IPR057204">
    <property type="entry name" value="DUF7882"/>
</dbReference>
<proteinExistence type="predicted"/>
<dbReference type="KEGG" id="gry:D7I44_13100"/>
<organism evidence="2 3">
    <name type="scientific">Gryllotalpicola protaetiae</name>
    <dbReference type="NCBI Taxonomy" id="2419771"/>
    <lineage>
        <taxon>Bacteria</taxon>
        <taxon>Bacillati</taxon>
        <taxon>Actinomycetota</taxon>
        <taxon>Actinomycetes</taxon>
        <taxon>Micrococcales</taxon>
        <taxon>Microbacteriaceae</taxon>
        <taxon>Gryllotalpicola</taxon>
    </lineage>
</organism>
<evidence type="ECO:0000313" key="2">
    <source>
        <dbReference type="EMBL" id="AYG05426.1"/>
    </source>
</evidence>
<feature type="domain" description="DUF7882" evidence="1">
    <location>
        <begin position="1"/>
        <end position="96"/>
    </location>
</feature>
<name>A0A387BWD4_9MICO</name>
<keyword evidence="3" id="KW-1185">Reference proteome</keyword>
<dbReference type="EMBL" id="CP032624">
    <property type="protein sequence ID" value="AYG05426.1"/>
    <property type="molecule type" value="Genomic_DNA"/>
</dbReference>
<gene>
    <name evidence="2" type="ORF">D7I44_13100</name>
</gene>
<accession>A0A387BWD4</accession>
<evidence type="ECO:0000313" key="3">
    <source>
        <dbReference type="Proteomes" id="UP000275069"/>
    </source>
</evidence>
<dbReference type="Proteomes" id="UP000275069">
    <property type="component" value="Chromosome"/>
</dbReference>